<evidence type="ECO:0000256" key="3">
    <source>
        <dbReference type="ARBA" id="ARBA00022516"/>
    </source>
</evidence>
<evidence type="ECO:0000313" key="13">
    <source>
        <dbReference type="Proteomes" id="UP000196655"/>
    </source>
</evidence>
<evidence type="ECO:0000256" key="5">
    <source>
        <dbReference type="ARBA" id="ARBA00023098"/>
    </source>
</evidence>
<dbReference type="PANTHER" id="PTHR30100:SF1">
    <property type="entry name" value="PHOSPHATE ACYLTRANSFERASE"/>
    <property type="match status" value="1"/>
</dbReference>
<comment type="subunit">
    <text evidence="9 10">Homodimer. Probably interacts with PlsY.</text>
</comment>
<dbReference type="InterPro" id="IPR012281">
    <property type="entry name" value="Phospholipid_synth_PlsX-like"/>
</dbReference>
<comment type="caution">
    <text evidence="12">The sequence shown here is derived from an EMBL/GenBank/DDBJ whole genome shotgun (WGS) entry which is preliminary data.</text>
</comment>
<comment type="similarity">
    <text evidence="10">Belongs to the PlsX family.</text>
</comment>
<evidence type="ECO:0000256" key="10">
    <source>
        <dbReference type="HAMAP-Rule" id="MF_00019"/>
    </source>
</evidence>
<reference evidence="13" key="1">
    <citation type="submission" date="2017-05" db="EMBL/GenBank/DDBJ databases">
        <authorList>
            <person name="Macchi M."/>
            <person name="Festa S."/>
            <person name="Coppotelli B.M."/>
            <person name="Morelli I.S."/>
        </authorList>
    </citation>
    <scope>NUCLEOTIDE SEQUENCE [LARGE SCALE GENOMIC DNA]</scope>
    <source>
        <strain evidence="13">I</strain>
    </source>
</reference>
<evidence type="ECO:0000313" key="12">
    <source>
        <dbReference type="EMBL" id="OWJ67631.1"/>
    </source>
</evidence>
<dbReference type="Pfam" id="PF02504">
    <property type="entry name" value="FA_synthesis"/>
    <property type="match status" value="1"/>
</dbReference>
<keyword evidence="6 10" id="KW-0594">Phospholipid biosynthesis</keyword>
<dbReference type="HAMAP" id="MF_00019">
    <property type="entry name" value="PlsX"/>
    <property type="match status" value="1"/>
</dbReference>
<comment type="subcellular location">
    <subcellularLocation>
        <location evidence="10">Cytoplasm</location>
    </subcellularLocation>
    <text evidence="10">Associated with the membrane possibly through PlsY.</text>
</comment>
<dbReference type="STRING" id="1122125.GCA_000423185_03230"/>
<dbReference type="EMBL" id="NHON01000011">
    <property type="protein sequence ID" value="OWJ67631.1"/>
    <property type="molecule type" value="Genomic_DNA"/>
</dbReference>
<dbReference type="AlphaFoldDB" id="A0A211ZQS5"/>
<keyword evidence="3 10" id="KW-0444">Lipid biosynthesis</keyword>
<evidence type="ECO:0000256" key="6">
    <source>
        <dbReference type="ARBA" id="ARBA00023209"/>
    </source>
</evidence>
<evidence type="ECO:0000256" key="4">
    <source>
        <dbReference type="ARBA" id="ARBA00022679"/>
    </source>
</evidence>
<evidence type="ECO:0000256" key="8">
    <source>
        <dbReference type="ARBA" id="ARBA00024069"/>
    </source>
</evidence>
<keyword evidence="4 10" id="KW-0808">Transferase</keyword>
<dbReference type="Gene3D" id="3.40.718.10">
    <property type="entry name" value="Isopropylmalate Dehydrogenase"/>
    <property type="match status" value="1"/>
</dbReference>
<dbReference type="Proteomes" id="UP000196655">
    <property type="component" value="Unassembled WGS sequence"/>
</dbReference>
<organism evidence="12 13">
    <name type="scientific">Inquilinus limosus</name>
    <dbReference type="NCBI Taxonomy" id="171674"/>
    <lineage>
        <taxon>Bacteria</taxon>
        <taxon>Pseudomonadati</taxon>
        <taxon>Pseudomonadota</taxon>
        <taxon>Alphaproteobacteria</taxon>
        <taxon>Rhodospirillales</taxon>
        <taxon>Rhodospirillaceae</taxon>
        <taxon>Inquilinus</taxon>
    </lineage>
</organism>
<dbReference type="NCBIfam" id="TIGR00182">
    <property type="entry name" value="plsX"/>
    <property type="match status" value="1"/>
</dbReference>
<feature type="region of interest" description="Disordered" evidence="11">
    <location>
        <begin position="342"/>
        <end position="366"/>
    </location>
</feature>
<dbReference type="SUPFAM" id="SSF53659">
    <property type="entry name" value="Isocitrate/Isopropylmalate dehydrogenase-like"/>
    <property type="match status" value="1"/>
</dbReference>
<dbReference type="PANTHER" id="PTHR30100">
    <property type="entry name" value="FATTY ACID/PHOSPHOLIPID SYNTHESIS PROTEIN PLSX"/>
    <property type="match status" value="1"/>
</dbReference>
<dbReference type="OrthoDB" id="9806408at2"/>
<proteinExistence type="inferred from homology"/>
<dbReference type="EC" id="2.3.1.274" evidence="8 10"/>
<dbReference type="InterPro" id="IPR003664">
    <property type="entry name" value="FA_synthesis"/>
</dbReference>
<accession>A0A211ZQS5</accession>
<sequence length="366" mass="38459">MSDPAASGPVTIALDAMGGDRAPEMVLEGAEIARTHHPDVHFLIVGDEARIAPLLAKRPALAAVSVIRHAADVITNEDKPSAALRSGRNSSMRLAIDAVAAGEAQCVVSAGNTGALMATAKIVFKTLPGIDRPAIASFFPTLRGESVMLDLGANIECDAENLVQFAIMGSVFAKAVLGLVDPTVGLLNVGSEALKGPDPVRDAAAKLREIEFPGRFEGFVEGDDIPAGKVDVVVTDGFSGNIALKTAEGTAKLYATWLRHSFRSSWLASLGYLLARGAFRRLRHRTDPRQYNGALFLGLNGICVKSHGGTDGEGFAHAIDVGVDLVIHGFNDKVKQEFSRFEGARNGDDSASTGPTTAPIGIEQPQ</sequence>
<comment type="catalytic activity">
    <reaction evidence="1 10">
        <text>a fatty acyl-[ACP] + phosphate = an acyl phosphate + holo-[ACP]</text>
        <dbReference type="Rhea" id="RHEA:42292"/>
        <dbReference type="Rhea" id="RHEA-COMP:9685"/>
        <dbReference type="Rhea" id="RHEA-COMP:14125"/>
        <dbReference type="ChEBI" id="CHEBI:43474"/>
        <dbReference type="ChEBI" id="CHEBI:59918"/>
        <dbReference type="ChEBI" id="CHEBI:64479"/>
        <dbReference type="ChEBI" id="CHEBI:138651"/>
        <dbReference type="EC" id="2.3.1.274"/>
    </reaction>
</comment>
<comment type="pathway">
    <text evidence="10">Lipid metabolism; phospholipid metabolism.</text>
</comment>
<dbReference type="PIRSF" id="PIRSF002465">
    <property type="entry name" value="Phsphlp_syn_PlsX"/>
    <property type="match status" value="1"/>
</dbReference>
<keyword evidence="2 10" id="KW-0963">Cytoplasm</keyword>
<keyword evidence="12" id="KW-0012">Acyltransferase</keyword>
<keyword evidence="13" id="KW-1185">Reference proteome</keyword>
<dbReference type="GO" id="GO:0043811">
    <property type="term" value="F:phosphate:acyl-[acyl carrier protein] acyltransferase activity"/>
    <property type="evidence" value="ECO:0007669"/>
    <property type="project" value="UniProtKB-UniRule"/>
</dbReference>
<gene>
    <name evidence="10" type="primary">plsX</name>
    <name evidence="12" type="ORF">BWR60_08050</name>
</gene>
<dbReference type="RefSeq" id="WP_088150494.1">
    <property type="nucleotide sequence ID" value="NZ_NHON01000011.1"/>
</dbReference>
<name>A0A211ZQS5_9PROT</name>
<evidence type="ECO:0000256" key="7">
    <source>
        <dbReference type="ARBA" id="ARBA00023264"/>
    </source>
</evidence>
<dbReference type="GO" id="GO:0006633">
    <property type="term" value="P:fatty acid biosynthetic process"/>
    <property type="evidence" value="ECO:0007669"/>
    <property type="project" value="UniProtKB-UniRule"/>
</dbReference>
<keyword evidence="5 10" id="KW-0443">Lipid metabolism</keyword>
<dbReference type="GO" id="GO:0005737">
    <property type="term" value="C:cytoplasm"/>
    <property type="evidence" value="ECO:0007669"/>
    <property type="project" value="UniProtKB-SubCell"/>
</dbReference>
<evidence type="ECO:0000256" key="2">
    <source>
        <dbReference type="ARBA" id="ARBA00022490"/>
    </source>
</evidence>
<dbReference type="UniPathway" id="UPA00085"/>
<comment type="function">
    <text evidence="10">Catalyzes the reversible formation of acyl-phosphate (acyl-PO(4)) from acyl-[acyl-carrier-protein] (acyl-ACP). This enzyme utilizes acyl-ACP as fatty acyl donor, but not acyl-CoA.</text>
</comment>
<evidence type="ECO:0000256" key="9">
    <source>
        <dbReference type="ARBA" id="ARBA00046608"/>
    </source>
</evidence>
<dbReference type="GO" id="GO:0008654">
    <property type="term" value="P:phospholipid biosynthetic process"/>
    <property type="evidence" value="ECO:0007669"/>
    <property type="project" value="UniProtKB-KW"/>
</dbReference>
<evidence type="ECO:0000256" key="1">
    <source>
        <dbReference type="ARBA" id="ARBA00001232"/>
    </source>
</evidence>
<protein>
    <recommendedName>
        <fullName evidence="8 10">Phosphate acyltransferase</fullName>
        <ecNumber evidence="8 10">2.3.1.274</ecNumber>
    </recommendedName>
    <alternativeName>
        <fullName evidence="10">Acyl-ACP phosphotransacylase</fullName>
    </alternativeName>
    <alternativeName>
        <fullName evidence="10">Acyl-[acyl-carrier-protein]--phosphate acyltransferase</fullName>
    </alternativeName>
    <alternativeName>
        <fullName evidence="10">Phosphate-acyl-ACP acyltransferase</fullName>
    </alternativeName>
</protein>
<keyword evidence="7 10" id="KW-1208">Phospholipid metabolism</keyword>
<evidence type="ECO:0000256" key="11">
    <source>
        <dbReference type="SAM" id="MobiDB-lite"/>
    </source>
</evidence>